<dbReference type="Gene3D" id="1.10.260.40">
    <property type="entry name" value="lambda repressor-like DNA-binding domains"/>
    <property type="match status" value="1"/>
</dbReference>
<feature type="domain" description="HTH cro/C1-type" evidence="1">
    <location>
        <begin position="6"/>
        <end position="60"/>
    </location>
</feature>
<dbReference type="InterPro" id="IPR001387">
    <property type="entry name" value="Cro/C1-type_HTH"/>
</dbReference>
<dbReference type="Proteomes" id="UP000014174">
    <property type="component" value="Unassembled WGS sequence"/>
</dbReference>
<gene>
    <name evidence="2" type="ORF">ADIARSV_0264</name>
</gene>
<reference evidence="2 3" key="1">
    <citation type="journal article" date="2013" name="Genome Announc.">
        <title>Draft Genome Sequence of Arcticibacter svalbardensis Strain MN12-7T, a Member of the Family Sphingobacteriaceae Isolated from an Arctic Soil Sample.</title>
        <authorList>
            <person name="Shivaji S."/>
            <person name="Ara S."/>
            <person name="Prasad S."/>
            <person name="Manasa B.P."/>
            <person name="Begum Z."/>
            <person name="Singh A."/>
            <person name="Kumar Pinnaka A."/>
        </authorList>
    </citation>
    <scope>NUCLEOTIDE SEQUENCE [LARGE SCALE GENOMIC DNA]</scope>
    <source>
        <strain evidence="2 3">MN12-7</strain>
    </source>
</reference>
<evidence type="ECO:0000313" key="3">
    <source>
        <dbReference type="Proteomes" id="UP000014174"/>
    </source>
</evidence>
<dbReference type="NCBIfam" id="TIGR03070">
    <property type="entry name" value="couple_hipB"/>
    <property type="match status" value="1"/>
</dbReference>
<dbReference type="AlphaFoldDB" id="R9GYF7"/>
<sequence>MLSEYLKKKRKLLNLTQEDLALKAGVGLRVVREMEQGKPTLRMDKVNQVLMLFGAELGVVSKVKEDE</sequence>
<proteinExistence type="predicted"/>
<accession>R9GYF7</accession>
<dbReference type="SUPFAM" id="SSF47413">
    <property type="entry name" value="lambda repressor-like DNA-binding domains"/>
    <property type="match status" value="1"/>
</dbReference>
<dbReference type="SMART" id="SM00530">
    <property type="entry name" value="HTH_XRE"/>
    <property type="match status" value="1"/>
</dbReference>
<dbReference type="STRING" id="1150600.ADIARSV_0264"/>
<organism evidence="2 3">
    <name type="scientific">Arcticibacter svalbardensis MN12-7</name>
    <dbReference type="NCBI Taxonomy" id="1150600"/>
    <lineage>
        <taxon>Bacteria</taxon>
        <taxon>Pseudomonadati</taxon>
        <taxon>Bacteroidota</taxon>
        <taxon>Sphingobacteriia</taxon>
        <taxon>Sphingobacteriales</taxon>
        <taxon>Sphingobacteriaceae</taxon>
        <taxon>Arcticibacter</taxon>
    </lineage>
</organism>
<protein>
    <submittedName>
        <fullName evidence="2">Transcriptional regulator, XRE family</fullName>
    </submittedName>
</protein>
<comment type="caution">
    <text evidence="2">The sequence shown here is derived from an EMBL/GenBank/DDBJ whole genome shotgun (WGS) entry which is preliminary data.</text>
</comment>
<dbReference type="eggNOG" id="COG3620">
    <property type="taxonomic scope" value="Bacteria"/>
</dbReference>
<evidence type="ECO:0000259" key="1">
    <source>
        <dbReference type="PROSITE" id="PS50943"/>
    </source>
</evidence>
<dbReference type="PROSITE" id="PS50943">
    <property type="entry name" value="HTH_CROC1"/>
    <property type="match status" value="1"/>
</dbReference>
<dbReference type="Pfam" id="PF01381">
    <property type="entry name" value="HTH_3"/>
    <property type="match status" value="1"/>
</dbReference>
<dbReference type="OrthoDB" id="1122334at2"/>
<dbReference type="InterPro" id="IPR017507">
    <property type="entry name" value="Tscrpt_reg_HipB-like"/>
</dbReference>
<dbReference type="RefSeq" id="WP_016193516.1">
    <property type="nucleotide sequence ID" value="NZ_AQPN01000009.1"/>
</dbReference>
<dbReference type="InterPro" id="IPR010982">
    <property type="entry name" value="Lambda_DNA-bd_dom_sf"/>
</dbReference>
<dbReference type="GO" id="GO:0003677">
    <property type="term" value="F:DNA binding"/>
    <property type="evidence" value="ECO:0007669"/>
    <property type="project" value="InterPro"/>
</dbReference>
<evidence type="ECO:0000313" key="2">
    <source>
        <dbReference type="EMBL" id="EOR96535.1"/>
    </source>
</evidence>
<keyword evidence="3" id="KW-1185">Reference proteome</keyword>
<name>R9GYF7_9SPHI</name>
<dbReference type="EMBL" id="AQPN01000009">
    <property type="protein sequence ID" value="EOR96535.1"/>
    <property type="molecule type" value="Genomic_DNA"/>
</dbReference>